<dbReference type="PROSITE" id="PS51406">
    <property type="entry name" value="FIBRINOGEN_C_2"/>
    <property type="match status" value="1"/>
</dbReference>
<keyword evidence="3" id="KW-1185">Reference proteome</keyword>
<dbReference type="GO" id="GO:0005615">
    <property type="term" value="C:extracellular space"/>
    <property type="evidence" value="ECO:0007669"/>
    <property type="project" value="TreeGrafter"/>
</dbReference>
<evidence type="ECO:0000313" key="2">
    <source>
        <dbReference type="EnsemblMetazoa" id="G12454.1:cds"/>
    </source>
</evidence>
<dbReference type="Pfam" id="PF00147">
    <property type="entry name" value="Fibrinogen_C"/>
    <property type="match status" value="1"/>
</dbReference>
<dbReference type="InterPro" id="IPR002181">
    <property type="entry name" value="Fibrinogen_a/b/g_C_dom"/>
</dbReference>
<feature type="domain" description="Fibrinogen C-terminal" evidence="1">
    <location>
        <begin position="44"/>
        <end position="181"/>
    </location>
</feature>
<dbReference type="InterPro" id="IPR050373">
    <property type="entry name" value="Fibrinogen_C-term_domain"/>
</dbReference>
<dbReference type="Proteomes" id="UP000005408">
    <property type="component" value="Unassembled WGS sequence"/>
</dbReference>
<dbReference type="AlphaFoldDB" id="A0A8W8I5F0"/>
<dbReference type="InterPro" id="IPR014716">
    <property type="entry name" value="Fibrinogen_a/b/g_C_1"/>
</dbReference>
<protein>
    <recommendedName>
        <fullName evidence="1">Fibrinogen C-terminal domain-containing protein</fullName>
    </recommendedName>
</protein>
<proteinExistence type="predicted"/>
<dbReference type="InterPro" id="IPR036056">
    <property type="entry name" value="Fibrinogen-like_C"/>
</dbReference>
<evidence type="ECO:0000259" key="1">
    <source>
        <dbReference type="PROSITE" id="PS51406"/>
    </source>
</evidence>
<dbReference type="Gene3D" id="3.90.215.10">
    <property type="entry name" value="Gamma Fibrinogen, chain A, domain 1"/>
    <property type="match status" value="1"/>
</dbReference>
<dbReference type="EnsemblMetazoa" id="G12454.1">
    <property type="protein sequence ID" value="G12454.1:cds"/>
    <property type="gene ID" value="G12454"/>
</dbReference>
<accession>A0A8W8I5F0</accession>
<dbReference type="PANTHER" id="PTHR19143">
    <property type="entry name" value="FIBRINOGEN/TENASCIN/ANGIOPOEITIN"/>
    <property type="match status" value="1"/>
</dbReference>
<dbReference type="SMART" id="SM00186">
    <property type="entry name" value="FBG"/>
    <property type="match status" value="1"/>
</dbReference>
<dbReference type="SUPFAM" id="SSF56496">
    <property type="entry name" value="Fibrinogen C-terminal domain-like"/>
    <property type="match status" value="1"/>
</dbReference>
<evidence type="ECO:0000313" key="3">
    <source>
        <dbReference type="Proteomes" id="UP000005408"/>
    </source>
</evidence>
<reference evidence="2" key="1">
    <citation type="submission" date="2022-08" db="UniProtKB">
        <authorList>
            <consortium name="EnsemblMetazoa"/>
        </authorList>
    </citation>
    <scope>IDENTIFICATION</scope>
    <source>
        <strain evidence="2">05x7-T-G4-1.051#20</strain>
    </source>
</reference>
<organism evidence="2 3">
    <name type="scientific">Magallana gigas</name>
    <name type="common">Pacific oyster</name>
    <name type="synonym">Crassostrea gigas</name>
    <dbReference type="NCBI Taxonomy" id="29159"/>
    <lineage>
        <taxon>Eukaryota</taxon>
        <taxon>Metazoa</taxon>
        <taxon>Spiralia</taxon>
        <taxon>Lophotrochozoa</taxon>
        <taxon>Mollusca</taxon>
        <taxon>Bivalvia</taxon>
        <taxon>Autobranchia</taxon>
        <taxon>Pteriomorphia</taxon>
        <taxon>Ostreida</taxon>
        <taxon>Ostreoidea</taxon>
        <taxon>Ostreidae</taxon>
        <taxon>Magallana</taxon>
    </lineage>
</organism>
<name>A0A8W8I5F0_MAGGI</name>
<sequence>MKSMLEKSDWDHKDTALSIHGPMTLDIQSSFKLKEGQVFLKSRNDAIHELTKDKKQILRTDLMKFSREKGHAMYLSFFVDNESYKYKLKLGSFNGTKGLGDSLGRVSNNMYFSTMDNDNDKQKGNCAEDYKTAGWFNNCFYANLNGWIRKDSRKDASELCWYDWGPTWSSLKSAKMMIRPM</sequence>